<comment type="caution">
    <text evidence="10">The sequence shown here is derived from an EMBL/GenBank/DDBJ whole genome shotgun (WGS) entry which is preliminary data.</text>
</comment>
<reference evidence="10 11" key="1">
    <citation type="submission" date="2020-09" db="EMBL/GenBank/DDBJ databases">
        <title>Echinicola sp. CAU 1574 isolated from sand of Sido Beach.</title>
        <authorList>
            <person name="Kim W."/>
        </authorList>
    </citation>
    <scope>NUCLEOTIDE SEQUENCE [LARGE SCALE GENOMIC DNA]</scope>
    <source>
        <strain evidence="10 11">CAU 1574</strain>
    </source>
</reference>
<keyword evidence="5 9" id="KW-1133">Transmembrane helix</keyword>
<protein>
    <submittedName>
        <fullName evidence="10">Uncharacterized protein</fullName>
    </submittedName>
</protein>
<evidence type="ECO:0000256" key="9">
    <source>
        <dbReference type="SAM" id="Phobius"/>
    </source>
</evidence>
<feature type="transmembrane region" description="Helical" evidence="9">
    <location>
        <begin position="228"/>
        <end position="251"/>
    </location>
</feature>
<evidence type="ECO:0000256" key="6">
    <source>
        <dbReference type="ARBA" id="ARBA00023065"/>
    </source>
</evidence>
<accession>A0ABR9AJ65</accession>
<keyword evidence="7 9" id="KW-0472">Membrane</keyword>
<keyword evidence="4 9" id="KW-0812">Transmembrane</keyword>
<keyword evidence="6" id="KW-0406">Ion transport</keyword>
<evidence type="ECO:0000256" key="7">
    <source>
        <dbReference type="ARBA" id="ARBA00023136"/>
    </source>
</evidence>
<organism evidence="10 11">
    <name type="scientific">Echinicola arenosa</name>
    <dbReference type="NCBI Taxonomy" id="2774144"/>
    <lineage>
        <taxon>Bacteria</taxon>
        <taxon>Pseudomonadati</taxon>
        <taxon>Bacteroidota</taxon>
        <taxon>Cytophagia</taxon>
        <taxon>Cytophagales</taxon>
        <taxon>Cyclobacteriaceae</taxon>
        <taxon>Echinicola</taxon>
    </lineage>
</organism>
<evidence type="ECO:0000256" key="2">
    <source>
        <dbReference type="ARBA" id="ARBA00022448"/>
    </source>
</evidence>
<keyword evidence="3" id="KW-1003">Cell membrane</keyword>
<dbReference type="InterPro" id="IPR044669">
    <property type="entry name" value="YneE/VCCN1/2-like"/>
</dbReference>
<evidence type="ECO:0000313" key="11">
    <source>
        <dbReference type="Proteomes" id="UP000647133"/>
    </source>
</evidence>
<feature type="transmembrane region" description="Helical" evidence="9">
    <location>
        <begin position="20"/>
        <end position="37"/>
    </location>
</feature>
<dbReference type="RefSeq" id="WP_192009729.1">
    <property type="nucleotide sequence ID" value="NZ_JACYTQ010000002.1"/>
</dbReference>
<feature type="transmembrane region" description="Helical" evidence="9">
    <location>
        <begin position="257"/>
        <end position="276"/>
    </location>
</feature>
<dbReference type="Proteomes" id="UP000647133">
    <property type="component" value="Unassembled WGS sequence"/>
</dbReference>
<evidence type="ECO:0000256" key="3">
    <source>
        <dbReference type="ARBA" id="ARBA00022475"/>
    </source>
</evidence>
<feature type="transmembrane region" description="Helical" evidence="9">
    <location>
        <begin position="43"/>
        <end position="61"/>
    </location>
</feature>
<dbReference type="PANTHER" id="PTHR33281">
    <property type="entry name" value="UPF0187 PROTEIN YNEE"/>
    <property type="match status" value="1"/>
</dbReference>
<dbReference type="Pfam" id="PF25539">
    <property type="entry name" value="Bestrophin_2"/>
    <property type="match status" value="1"/>
</dbReference>
<comment type="subcellular location">
    <subcellularLocation>
        <location evidence="1">Cell membrane</location>
        <topology evidence="1">Multi-pass membrane protein</topology>
    </subcellularLocation>
</comment>
<dbReference type="PANTHER" id="PTHR33281:SF19">
    <property type="entry name" value="VOLTAGE-DEPENDENT ANION CHANNEL-FORMING PROTEIN YNEE"/>
    <property type="match status" value="1"/>
</dbReference>
<dbReference type="EMBL" id="JACYTQ010000002">
    <property type="protein sequence ID" value="MBD8488880.1"/>
    <property type="molecule type" value="Genomic_DNA"/>
</dbReference>
<comment type="similarity">
    <text evidence="8">Belongs to the anion channel-forming bestrophin (TC 1.A.46) family.</text>
</comment>
<keyword evidence="11" id="KW-1185">Reference proteome</keyword>
<gene>
    <name evidence="10" type="ORF">IFO69_09000</name>
</gene>
<evidence type="ECO:0000256" key="5">
    <source>
        <dbReference type="ARBA" id="ARBA00022989"/>
    </source>
</evidence>
<proteinExistence type="inferred from homology"/>
<evidence type="ECO:0000256" key="4">
    <source>
        <dbReference type="ARBA" id="ARBA00022692"/>
    </source>
</evidence>
<keyword evidence="2" id="KW-0813">Transport</keyword>
<evidence type="ECO:0000256" key="8">
    <source>
        <dbReference type="ARBA" id="ARBA00034708"/>
    </source>
</evidence>
<sequence length="328" mass="38748">MYIKRNYSFWMTFNWSKKPFILGFIYSMVIYVLFYFLQVDIAIPWQPISIIGIAVAFYLGFKNNSSYDRTWEARKIWGSIVNNSRTFGAAAVAFVQGEGDEKIKKELIYRHIAWLVALRHQLRLSKEWEHQRQRLNELYAPTVCEDYTDKLESELSKYISKAEMDRVQGKTNTATQIMLIQAERLQQLKDLNYFEDFRHMEFHHLLRSFYEDQGKSERIKNFPFPRQYASTAVWLTFVFCAFVPFGLLNVFNQSESWIYWAGPFISGLLIWVFFLMEKIGDYSENPFEGTYNDVPITSISRGIEIDLREMIDDIDIPSAIKDENGFLL</sequence>
<evidence type="ECO:0000256" key="1">
    <source>
        <dbReference type="ARBA" id="ARBA00004651"/>
    </source>
</evidence>
<name>A0ABR9AJ65_9BACT</name>
<evidence type="ECO:0000313" key="10">
    <source>
        <dbReference type="EMBL" id="MBD8488880.1"/>
    </source>
</evidence>